<reference evidence="2" key="1">
    <citation type="submission" date="2023-02" db="EMBL/GenBank/DDBJ databases">
        <title>Genome of toxic invasive species Heracleum sosnowskyi carries increased number of genes despite the absence of recent whole-genome duplications.</title>
        <authorList>
            <person name="Schelkunov M."/>
            <person name="Shtratnikova V."/>
            <person name="Makarenko M."/>
            <person name="Klepikova A."/>
            <person name="Omelchenko D."/>
            <person name="Novikova G."/>
            <person name="Obukhova E."/>
            <person name="Bogdanov V."/>
            <person name="Penin A."/>
            <person name="Logacheva M."/>
        </authorList>
    </citation>
    <scope>NUCLEOTIDE SEQUENCE</scope>
    <source>
        <strain evidence="2">Hsosn_3</strain>
        <tissue evidence="2">Leaf</tissue>
    </source>
</reference>
<accession>A0AAD8LX67</accession>
<dbReference type="AlphaFoldDB" id="A0AAD8LX67"/>
<keyword evidence="3" id="KW-1185">Reference proteome</keyword>
<keyword evidence="1" id="KW-0472">Membrane</keyword>
<reference evidence="2" key="2">
    <citation type="submission" date="2023-05" db="EMBL/GenBank/DDBJ databases">
        <authorList>
            <person name="Schelkunov M.I."/>
        </authorList>
    </citation>
    <scope>NUCLEOTIDE SEQUENCE</scope>
    <source>
        <strain evidence="2">Hsosn_3</strain>
        <tissue evidence="2">Leaf</tissue>
    </source>
</reference>
<sequence length="264" mass="29675">MGLIVEISLFTTIAIVKSPYLLFKGWQRLVHDLISREGPFLETACIPIVGLTILMWPIIVIGSIIMAIFSSFSIGLYGAVIVYQERSFQRGLAYVIAMVTEFDEYTNDWLYLREGSILPKPRYRKKLSASLDPSVGVHHSAEGPRIGSVIREAPPILMASLSSRRSVRETIHEVKMVQLLEVFADSPSSLDVLKATTHFKLFQRASHVYSEAKRVFNFKNVVSIVISFKIGSRCIVRRLVQKVYDMALEIGVCGFAHAYVAKSF</sequence>
<evidence type="ECO:0000313" key="2">
    <source>
        <dbReference type="EMBL" id="KAK1351887.1"/>
    </source>
</evidence>
<dbReference type="Gene3D" id="1.20.1440.340">
    <property type="match status" value="1"/>
</dbReference>
<gene>
    <name evidence="2" type="ORF">POM88_053892</name>
</gene>
<dbReference type="PANTHER" id="PTHR31133">
    <property type="entry name" value="MEMBRANE PROTEIN"/>
    <property type="match status" value="1"/>
</dbReference>
<comment type="caution">
    <text evidence="2">The sequence shown here is derived from an EMBL/GenBank/DDBJ whole genome shotgun (WGS) entry which is preliminary data.</text>
</comment>
<dbReference type="EMBL" id="JAUIZM010000022">
    <property type="protein sequence ID" value="KAK1351887.1"/>
    <property type="molecule type" value="Genomic_DNA"/>
</dbReference>
<dbReference type="PANTHER" id="PTHR31133:SF12">
    <property type="entry name" value="MEMBRANE PROTEIN"/>
    <property type="match status" value="1"/>
</dbReference>
<keyword evidence="1" id="KW-0812">Transmembrane</keyword>
<proteinExistence type="predicted"/>
<name>A0AAD8LX67_9APIA</name>
<evidence type="ECO:0000256" key="1">
    <source>
        <dbReference type="SAM" id="Phobius"/>
    </source>
</evidence>
<protein>
    <submittedName>
        <fullName evidence="2">Membrane protein</fullName>
    </submittedName>
</protein>
<dbReference type="InterPro" id="IPR040229">
    <property type="entry name" value="At3g27390-like"/>
</dbReference>
<feature type="transmembrane region" description="Helical" evidence="1">
    <location>
        <begin position="58"/>
        <end position="83"/>
    </location>
</feature>
<keyword evidence="1" id="KW-1133">Transmembrane helix</keyword>
<dbReference type="Proteomes" id="UP001237642">
    <property type="component" value="Unassembled WGS sequence"/>
</dbReference>
<organism evidence="2 3">
    <name type="scientific">Heracleum sosnowskyi</name>
    <dbReference type="NCBI Taxonomy" id="360622"/>
    <lineage>
        <taxon>Eukaryota</taxon>
        <taxon>Viridiplantae</taxon>
        <taxon>Streptophyta</taxon>
        <taxon>Embryophyta</taxon>
        <taxon>Tracheophyta</taxon>
        <taxon>Spermatophyta</taxon>
        <taxon>Magnoliopsida</taxon>
        <taxon>eudicotyledons</taxon>
        <taxon>Gunneridae</taxon>
        <taxon>Pentapetalae</taxon>
        <taxon>asterids</taxon>
        <taxon>campanulids</taxon>
        <taxon>Apiales</taxon>
        <taxon>Apiaceae</taxon>
        <taxon>Apioideae</taxon>
        <taxon>apioid superclade</taxon>
        <taxon>Tordylieae</taxon>
        <taxon>Tordyliinae</taxon>
        <taxon>Heracleum</taxon>
    </lineage>
</organism>
<evidence type="ECO:0000313" key="3">
    <source>
        <dbReference type="Proteomes" id="UP001237642"/>
    </source>
</evidence>